<dbReference type="EMBL" id="CP036349">
    <property type="protein sequence ID" value="QDV75112.1"/>
    <property type="molecule type" value="Genomic_DNA"/>
</dbReference>
<evidence type="ECO:0000256" key="1">
    <source>
        <dbReference type="SAM" id="MobiDB-lite"/>
    </source>
</evidence>
<proteinExistence type="predicted"/>
<evidence type="ECO:0000313" key="2">
    <source>
        <dbReference type="EMBL" id="QDV75112.1"/>
    </source>
</evidence>
<sequence>MGNFPNSPDVKGDKGSAARSGFQQDVGHSFGMARQTYNVGRPEPIRQLCMFPWPMKSNFLAYP</sequence>
<protein>
    <submittedName>
        <fullName evidence="2">Uncharacterized protein</fullName>
    </submittedName>
</protein>
<organism evidence="2 3">
    <name type="scientific">Botrimarina mediterranea</name>
    <dbReference type="NCBI Taxonomy" id="2528022"/>
    <lineage>
        <taxon>Bacteria</taxon>
        <taxon>Pseudomonadati</taxon>
        <taxon>Planctomycetota</taxon>
        <taxon>Planctomycetia</taxon>
        <taxon>Pirellulales</taxon>
        <taxon>Lacipirellulaceae</taxon>
        <taxon>Botrimarina</taxon>
    </lineage>
</organism>
<name>A0A518KBE7_9BACT</name>
<keyword evidence="3" id="KW-1185">Reference proteome</keyword>
<dbReference type="AlphaFoldDB" id="A0A518KBE7"/>
<gene>
    <name evidence="2" type="ORF">Spa11_33220</name>
</gene>
<dbReference type="Proteomes" id="UP000316426">
    <property type="component" value="Chromosome"/>
</dbReference>
<accession>A0A518KBE7</accession>
<evidence type="ECO:0000313" key="3">
    <source>
        <dbReference type="Proteomes" id="UP000316426"/>
    </source>
</evidence>
<feature type="region of interest" description="Disordered" evidence="1">
    <location>
        <begin position="1"/>
        <end position="27"/>
    </location>
</feature>
<reference evidence="2 3" key="1">
    <citation type="submission" date="2019-02" db="EMBL/GenBank/DDBJ databases">
        <title>Deep-cultivation of Planctomycetes and their phenomic and genomic characterization uncovers novel biology.</title>
        <authorList>
            <person name="Wiegand S."/>
            <person name="Jogler M."/>
            <person name="Boedeker C."/>
            <person name="Pinto D."/>
            <person name="Vollmers J."/>
            <person name="Rivas-Marin E."/>
            <person name="Kohn T."/>
            <person name="Peeters S.H."/>
            <person name="Heuer A."/>
            <person name="Rast P."/>
            <person name="Oberbeckmann S."/>
            <person name="Bunk B."/>
            <person name="Jeske O."/>
            <person name="Meyerdierks A."/>
            <person name="Storesund J.E."/>
            <person name="Kallscheuer N."/>
            <person name="Luecker S."/>
            <person name="Lage O.M."/>
            <person name="Pohl T."/>
            <person name="Merkel B.J."/>
            <person name="Hornburger P."/>
            <person name="Mueller R.-W."/>
            <person name="Bruemmer F."/>
            <person name="Labrenz M."/>
            <person name="Spormann A.M."/>
            <person name="Op den Camp H."/>
            <person name="Overmann J."/>
            <person name="Amann R."/>
            <person name="Jetten M.S.M."/>
            <person name="Mascher T."/>
            <person name="Medema M.H."/>
            <person name="Devos D.P."/>
            <person name="Kaster A.-K."/>
            <person name="Ovreas L."/>
            <person name="Rohde M."/>
            <person name="Galperin M.Y."/>
            <person name="Jogler C."/>
        </authorList>
    </citation>
    <scope>NUCLEOTIDE SEQUENCE [LARGE SCALE GENOMIC DNA]</scope>
    <source>
        <strain evidence="2 3">Spa11</strain>
    </source>
</reference>
<dbReference type="KEGG" id="bmei:Spa11_33220"/>